<keyword evidence="4" id="KW-0500">Molybdenum</keyword>
<dbReference type="GO" id="GO:0015689">
    <property type="term" value="P:molybdate ion transport"/>
    <property type="evidence" value="ECO:0007669"/>
    <property type="project" value="InterPro"/>
</dbReference>
<dbReference type="PIRSF" id="PIRSF004846">
    <property type="entry name" value="ModA"/>
    <property type="match status" value="1"/>
</dbReference>
<keyword evidence="2 4" id="KW-0479">Metal-binding</keyword>
<gene>
    <name evidence="6" type="ORF">BSZ39_07655</name>
</gene>
<dbReference type="InterPro" id="IPR005950">
    <property type="entry name" value="ModA"/>
</dbReference>
<comment type="caution">
    <text evidence="6">The sequence shown here is derived from an EMBL/GenBank/DDBJ whole genome shotgun (WGS) entry which is preliminary data.</text>
</comment>
<dbReference type="Pfam" id="PF13531">
    <property type="entry name" value="SBP_bac_11"/>
    <property type="match status" value="1"/>
</dbReference>
<dbReference type="Gene3D" id="3.40.190.10">
    <property type="entry name" value="Periplasmic binding protein-like II"/>
    <property type="match status" value="2"/>
</dbReference>
<organism evidence="6 7">
    <name type="scientific">Bowdeniella nasicola</name>
    <dbReference type="NCBI Taxonomy" id="208480"/>
    <lineage>
        <taxon>Bacteria</taxon>
        <taxon>Bacillati</taxon>
        <taxon>Actinomycetota</taxon>
        <taxon>Actinomycetes</taxon>
        <taxon>Actinomycetales</taxon>
        <taxon>Actinomycetaceae</taxon>
        <taxon>Bowdeniella</taxon>
    </lineage>
</organism>
<dbReference type="PANTHER" id="PTHR30632:SF0">
    <property type="entry name" value="SULFATE-BINDING PROTEIN"/>
    <property type="match status" value="1"/>
</dbReference>
<dbReference type="AlphaFoldDB" id="A0A1Q5Q1P8"/>
<sequence length="249" mass="25670">MLLSACGGAKDAPADGGTPADELTGEVTVFAAASLNKAFSDIGDELMKKNPKVKVKYSFEGSSTLVDQMSEGAPADVFASADEKNMKRATESDLVEDNKQFATNVLTLIVPAGNPAKITGLDASLDGKRLVVCAPGVPCGNATKTLAENLGVTLKPVSEEQKVTDVRGKVEAGEADAGLVYTTDAKAAGDKVEIIAIDGADKVVNKYPIALTKKGKDNKAAQAFIDMVLSAEGQKILADYGFGAGADAK</sequence>
<dbReference type="InterPro" id="IPR050682">
    <property type="entry name" value="ModA/WtpA"/>
</dbReference>
<evidence type="ECO:0000256" key="1">
    <source>
        <dbReference type="ARBA" id="ARBA00009175"/>
    </source>
</evidence>
<dbReference type="SUPFAM" id="SSF53850">
    <property type="entry name" value="Periplasmic binding protein-like II"/>
    <property type="match status" value="1"/>
</dbReference>
<keyword evidence="3" id="KW-0732">Signal</keyword>
<dbReference type="CDD" id="cd13538">
    <property type="entry name" value="PBP2_ModA_like_1"/>
    <property type="match status" value="1"/>
</dbReference>
<feature type="region of interest" description="Disordered" evidence="5">
    <location>
        <begin position="1"/>
        <end position="20"/>
    </location>
</feature>
<keyword evidence="7" id="KW-1185">Reference proteome</keyword>
<evidence type="ECO:0000313" key="7">
    <source>
        <dbReference type="Proteomes" id="UP000185628"/>
    </source>
</evidence>
<evidence type="ECO:0000256" key="5">
    <source>
        <dbReference type="SAM" id="MobiDB-lite"/>
    </source>
</evidence>
<feature type="binding site" evidence="4">
    <location>
        <position position="62"/>
    </location>
    <ligand>
        <name>molybdate</name>
        <dbReference type="ChEBI" id="CHEBI:36264"/>
    </ligand>
</feature>
<dbReference type="STRING" id="208480.SAMN02910418_00848"/>
<feature type="binding site" evidence="4">
    <location>
        <position position="181"/>
    </location>
    <ligand>
        <name>molybdate</name>
        <dbReference type="ChEBI" id="CHEBI:36264"/>
    </ligand>
</feature>
<dbReference type="GO" id="GO:0030973">
    <property type="term" value="F:molybdate ion binding"/>
    <property type="evidence" value="ECO:0007669"/>
    <property type="project" value="TreeGrafter"/>
</dbReference>
<accession>A0A1Q5Q1P8</accession>
<protein>
    <submittedName>
        <fullName evidence="6">Molybdate ABC transporter substrate-binding protein</fullName>
    </submittedName>
</protein>
<reference evidence="7" key="1">
    <citation type="submission" date="2016-12" db="EMBL/GenBank/DDBJ databases">
        <authorList>
            <person name="Meng X."/>
        </authorList>
    </citation>
    <scope>NUCLEOTIDE SEQUENCE [LARGE SCALE GENOMIC DNA]</scope>
    <source>
        <strain evidence="7">DSM 19116</strain>
    </source>
</reference>
<evidence type="ECO:0000256" key="3">
    <source>
        <dbReference type="ARBA" id="ARBA00022729"/>
    </source>
</evidence>
<feature type="binding site" evidence="4">
    <location>
        <position position="34"/>
    </location>
    <ligand>
        <name>molybdate</name>
        <dbReference type="ChEBI" id="CHEBI:36264"/>
    </ligand>
</feature>
<dbReference type="PANTHER" id="PTHR30632">
    <property type="entry name" value="MOLYBDATE-BINDING PERIPLASMIC PROTEIN"/>
    <property type="match status" value="1"/>
</dbReference>
<dbReference type="GO" id="GO:0046872">
    <property type="term" value="F:metal ion binding"/>
    <property type="evidence" value="ECO:0007669"/>
    <property type="project" value="UniProtKB-KW"/>
</dbReference>
<proteinExistence type="inferred from homology"/>
<comment type="similarity">
    <text evidence="1">Belongs to the bacterial solute-binding protein ModA family.</text>
</comment>
<dbReference type="NCBIfam" id="TIGR01256">
    <property type="entry name" value="modA"/>
    <property type="match status" value="1"/>
</dbReference>
<dbReference type="Proteomes" id="UP000185628">
    <property type="component" value="Unassembled WGS sequence"/>
</dbReference>
<dbReference type="EMBL" id="MQVR01000040">
    <property type="protein sequence ID" value="OKL53793.1"/>
    <property type="molecule type" value="Genomic_DNA"/>
</dbReference>
<evidence type="ECO:0000313" key="6">
    <source>
        <dbReference type="EMBL" id="OKL53793.1"/>
    </source>
</evidence>
<dbReference type="OrthoDB" id="9785015at2"/>
<evidence type="ECO:0000256" key="2">
    <source>
        <dbReference type="ARBA" id="ARBA00022723"/>
    </source>
</evidence>
<name>A0A1Q5Q1P8_9ACTO</name>
<feature type="binding site" evidence="4">
    <location>
        <position position="163"/>
    </location>
    <ligand>
        <name>molybdate</name>
        <dbReference type="ChEBI" id="CHEBI:36264"/>
    </ligand>
</feature>
<evidence type="ECO:0000256" key="4">
    <source>
        <dbReference type="PIRSR" id="PIRSR004846-1"/>
    </source>
</evidence>